<feature type="region of interest" description="Disordered" evidence="1">
    <location>
        <begin position="191"/>
        <end position="244"/>
    </location>
</feature>
<protein>
    <submittedName>
        <fullName evidence="2">PIR protein</fullName>
    </submittedName>
</protein>
<dbReference type="Proteomes" id="UP001054126">
    <property type="component" value="Chromosome 13"/>
</dbReference>
<name>A0AAE9WTF5_PLAYO</name>
<dbReference type="AlphaFoldDB" id="A0AAE9WTF5"/>
<gene>
    <name evidence="2" type="ORF">Py17XNL_001302908</name>
</gene>
<evidence type="ECO:0000313" key="3">
    <source>
        <dbReference type="Proteomes" id="UP001054126"/>
    </source>
</evidence>
<dbReference type="EMBL" id="CP115537">
    <property type="protein sequence ID" value="WBY59680.1"/>
    <property type="molecule type" value="Genomic_DNA"/>
</dbReference>
<proteinExistence type="predicted"/>
<evidence type="ECO:0000256" key="1">
    <source>
        <dbReference type="SAM" id="MobiDB-lite"/>
    </source>
</evidence>
<sequence>MKIKYLFNTIIMLLKIKFRIPLNVCKAFKDIEHYLSDNFSLENNNISTEIYDDYCPIRNETGEIRCKPIGQTVSAVTVLLFNYLFIGNEDLEYENKNNEYIMYIMLWLMNGKTYLEKGEDTLGYIDVVKNTFETYSSFFSIIFTNIGNNLYEKTLSTIKNFYCKFINFAGIIISYVNEQLKKGIGNSILDKGIPEQKGPGGEPLSGQENSSEKGSYNQKNDQGEPQKNVPKHVVRPRNPETEVTGNGTTEIAIMYKVNKTTKTVINSTDGKKQIQIIINSSGQIKQTKKSINSVYGEKSPLLNIYRLVQANPYSLFGIRKQFQRESLREKERQNKPLIDDLEDCD</sequence>
<feature type="compositionally biased region" description="Polar residues" evidence="1">
    <location>
        <begin position="206"/>
        <end position="225"/>
    </location>
</feature>
<evidence type="ECO:0000313" key="2">
    <source>
        <dbReference type="EMBL" id="WBY59680.1"/>
    </source>
</evidence>
<accession>A0AAE9WTF5</accession>
<organism evidence="2 3">
    <name type="scientific">Plasmodium yoelii yoelii</name>
    <dbReference type="NCBI Taxonomy" id="73239"/>
    <lineage>
        <taxon>Eukaryota</taxon>
        <taxon>Sar</taxon>
        <taxon>Alveolata</taxon>
        <taxon>Apicomplexa</taxon>
        <taxon>Aconoidasida</taxon>
        <taxon>Haemosporida</taxon>
        <taxon>Plasmodiidae</taxon>
        <taxon>Plasmodium</taxon>
        <taxon>Plasmodium (Vinckeia)</taxon>
    </lineage>
</organism>
<reference evidence="2" key="1">
    <citation type="submission" date="2023-01" db="EMBL/GenBank/DDBJ databases">
        <title>Long-Read Genome Assembly and Gene Model Annotations for the Rodent Malaria Parasite Plasmodium yoelii 17XNL.</title>
        <authorList>
            <person name="Mitchell G.J."/>
            <person name="Sebastian A."/>
            <person name="Albert I."/>
            <person name="Lindner S.E."/>
        </authorList>
    </citation>
    <scope>NUCLEOTIDE SEQUENCE</scope>
    <source>
        <strain evidence="2">17XNL clone 1.1</strain>
    </source>
</reference>